<dbReference type="GO" id="GO:0016779">
    <property type="term" value="F:nucleotidyltransferase activity"/>
    <property type="evidence" value="ECO:0007669"/>
    <property type="project" value="InterPro"/>
</dbReference>
<dbReference type="GO" id="GO:0003723">
    <property type="term" value="F:RNA binding"/>
    <property type="evidence" value="ECO:0007669"/>
    <property type="project" value="UniProtKB-KW"/>
</dbReference>
<proteinExistence type="predicted"/>
<keyword evidence="1" id="KW-0808">Transferase</keyword>
<dbReference type="Gene3D" id="1.10.3090.10">
    <property type="entry name" value="cca-adding enzyme, domain 2"/>
    <property type="match status" value="1"/>
</dbReference>
<dbReference type="SUPFAM" id="SSF81301">
    <property type="entry name" value="Nucleotidyltransferase"/>
    <property type="match status" value="1"/>
</dbReference>
<dbReference type="PANTHER" id="PTHR13734">
    <property type="entry name" value="TRNA-NUCLEOTIDYLTRANSFERASE"/>
    <property type="match status" value="1"/>
</dbReference>
<dbReference type="SUPFAM" id="SSF81891">
    <property type="entry name" value="Poly A polymerase C-terminal region-like"/>
    <property type="match status" value="1"/>
</dbReference>
<dbReference type="AlphaFoldDB" id="A0A0F9TDA0"/>
<dbReference type="InterPro" id="IPR043519">
    <property type="entry name" value="NT_sf"/>
</dbReference>
<feature type="domain" description="Poly A polymerase head" evidence="3">
    <location>
        <begin position="23"/>
        <end position="154"/>
    </location>
</feature>
<dbReference type="Pfam" id="PF01743">
    <property type="entry name" value="PolyA_pol"/>
    <property type="match status" value="1"/>
</dbReference>
<organism evidence="4">
    <name type="scientific">marine sediment metagenome</name>
    <dbReference type="NCBI Taxonomy" id="412755"/>
    <lineage>
        <taxon>unclassified sequences</taxon>
        <taxon>metagenomes</taxon>
        <taxon>ecological metagenomes</taxon>
    </lineage>
</organism>
<dbReference type="GO" id="GO:0001680">
    <property type="term" value="P:tRNA 3'-terminal CCA addition"/>
    <property type="evidence" value="ECO:0007669"/>
    <property type="project" value="TreeGrafter"/>
</dbReference>
<protein>
    <recommendedName>
        <fullName evidence="3">Poly A polymerase head domain-containing protein</fullName>
    </recommendedName>
</protein>
<dbReference type="EMBL" id="LAZR01001761">
    <property type="protein sequence ID" value="KKN39488.1"/>
    <property type="molecule type" value="Genomic_DNA"/>
</dbReference>
<keyword evidence="2" id="KW-0694">RNA-binding</keyword>
<comment type="caution">
    <text evidence="4">The sequence shown here is derived from an EMBL/GenBank/DDBJ whole genome shotgun (WGS) entry which is preliminary data.</text>
</comment>
<dbReference type="Gene3D" id="3.30.460.10">
    <property type="entry name" value="Beta Polymerase, domain 2"/>
    <property type="match status" value="1"/>
</dbReference>
<evidence type="ECO:0000313" key="4">
    <source>
        <dbReference type="EMBL" id="KKN39488.1"/>
    </source>
</evidence>
<evidence type="ECO:0000256" key="2">
    <source>
        <dbReference type="ARBA" id="ARBA00022884"/>
    </source>
</evidence>
<dbReference type="InterPro" id="IPR002646">
    <property type="entry name" value="PolA_pol_head_dom"/>
</dbReference>
<evidence type="ECO:0000259" key="3">
    <source>
        <dbReference type="Pfam" id="PF01743"/>
    </source>
</evidence>
<name>A0A0F9TDA0_9ZZZZ</name>
<accession>A0A0F9TDA0</accession>
<sequence length="254" mass="28592">MKIDELLSNIESVARKNDLGKPYIVGGVPRDRILGNRSGKSDVNDIDITTGSKDSLDLAEAVYNAMPNSNYRTYDDGHASVDFMGIHMDFSSNFIAPGVEEELRRIGQKDVSSMKLELYSRDFTMNTLLESLDFTAIYDLTGEAIGDIQAGLIRCPINPEITISVDPRRILRAIKFATKFDFKIDDKLKTAMLNNRKKIQELPVKFVQDKMSEIARLDDSGTDMLIEYKLLPLVPLSKTLSDILIQKRQLVRAL</sequence>
<evidence type="ECO:0000256" key="1">
    <source>
        <dbReference type="ARBA" id="ARBA00022679"/>
    </source>
</evidence>
<gene>
    <name evidence="4" type="ORF">LCGC14_0742930</name>
</gene>
<reference evidence="4" key="1">
    <citation type="journal article" date="2015" name="Nature">
        <title>Complex archaea that bridge the gap between prokaryotes and eukaryotes.</title>
        <authorList>
            <person name="Spang A."/>
            <person name="Saw J.H."/>
            <person name="Jorgensen S.L."/>
            <person name="Zaremba-Niedzwiedzka K."/>
            <person name="Martijn J."/>
            <person name="Lind A.E."/>
            <person name="van Eijk R."/>
            <person name="Schleper C."/>
            <person name="Guy L."/>
            <person name="Ettema T.J."/>
        </authorList>
    </citation>
    <scope>NUCLEOTIDE SEQUENCE</scope>
</reference>
<dbReference type="PANTHER" id="PTHR13734:SF5">
    <property type="entry name" value="CCA TRNA NUCLEOTIDYLTRANSFERASE, MITOCHONDRIAL"/>
    <property type="match status" value="1"/>
</dbReference>